<evidence type="ECO:0000313" key="1">
    <source>
        <dbReference type="EMBL" id="KAJ9660889.1"/>
    </source>
</evidence>
<dbReference type="Proteomes" id="UP001172684">
    <property type="component" value="Unassembled WGS sequence"/>
</dbReference>
<evidence type="ECO:0000313" key="2">
    <source>
        <dbReference type="Proteomes" id="UP001172684"/>
    </source>
</evidence>
<name>A0ABQ9NL28_9PEZI</name>
<sequence length="246" mass="27602">FVSSGPEEVTHDPRYVRLKARRVAPFDYSPSSDDGVIYIGNRHDRYEATRMQPDEEIPAYLEEMQDSSKWVIPQPPVRQISTCIIQSVRLKKLPLDANLALQSANKELSDKEVENETQYRASIVFKMDNNEDSITYTLYTNLVFVTPPPCHSGPKGLHEVHVRELPRYQRNTWTVAQLKGHTPEDFDDDVMVINATGKGEEVLARAWCSKGGKNAVIRRMGGPCFVCAVRAASKAGLGVGVLIWVS</sequence>
<dbReference type="PANTHER" id="PTHR42345:SF2">
    <property type="entry name" value="HELICASE-LIKE PROTEIN"/>
    <property type="match status" value="1"/>
</dbReference>
<keyword evidence="2" id="KW-1185">Reference proteome</keyword>
<dbReference type="PANTHER" id="PTHR42345">
    <property type="entry name" value="TPR_REGION DOMAIN-CONTAINING PROTEIN"/>
    <property type="match status" value="1"/>
</dbReference>
<proteinExistence type="predicted"/>
<accession>A0ABQ9NL28</accession>
<feature type="non-terminal residue" evidence="1">
    <location>
        <position position="1"/>
    </location>
</feature>
<reference evidence="1" key="1">
    <citation type="submission" date="2022-10" db="EMBL/GenBank/DDBJ databases">
        <title>Culturing micro-colonial fungi from biological soil crusts in the Mojave desert and describing Neophaeococcomyces mojavensis, and introducing the new genera and species Taxawa tesnikishii.</title>
        <authorList>
            <person name="Kurbessoian T."/>
            <person name="Stajich J.E."/>
        </authorList>
    </citation>
    <scope>NUCLEOTIDE SEQUENCE</scope>
    <source>
        <strain evidence="1">TK_1</strain>
    </source>
</reference>
<gene>
    <name evidence="1" type="ORF">H2201_006781</name>
</gene>
<dbReference type="EMBL" id="JAPDRL010000062">
    <property type="protein sequence ID" value="KAJ9660889.1"/>
    <property type="molecule type" value="Genomic_DNA"/>
</dbReference>
<organism evidence="1 2">
    <name type="scientific">Coniosporium apollinis</name>
    <dbReference type="NCBI Taxonomy" id="61459"/>
    <lineage>
        <taxon>Eukaryota</taxon>
        <taxon>Fungi</taxon>
        <taxon>Dikarya</taxon>
        <taxon>Ascomycota</taxon>
        <taxon>Pezizomycotina</taxon>
        <taxon>Dothideomycetes</taxon>
        <taxon>Dothideomycetes incertae sedis</taxon>
        <taxon>Coniosporium</taxon>
    </lineage>
</organism>
<comment type="caution">
    <text evidence="1">The sequence shown here is derived from an EMBL/GenBank/DDBJ whole genome shotgun (WGS) entry which is preliminary data.</text>
</comment>
<protein>
    <submittedName>
        <fullName evidence="1">Uncharacterized protein</fullName>
    </submittedName>
</protein>